<evidence type="ECO:0000256" key="1">
    <source>
        <dbReference type="ARBA" id="ARBA00004141"/>
    </source>
</evidence>
<dbReference type="eggNOG" id="COG0385">
    <property type="taxonomic scope" value="Bacteria"/>
</dbReference>
<dbReference type="PATRIC" id="fig|861450.3.peg.1502"/>
<dbReference type="STRING" id="861450.HMPREF0080_01628"/>
<dbReference type="GO" id="GO:0016020">
    <property type="term" value="C:membrane"/>
    <property type="evidence" value="ECO:0007669"/>
    <property type="project" value="UniProtKB-SubCell"/>
</dbReference>
<dbReference type="Pfam" id="PF01758">
    <property type="entry name" value="SBF"/>
    <property type="match status" value="1"/>
</dbReference>
<evidence type="ECO:0000256" key="4">
    <source>
        <dbReference type="ARBA" id="ARBA00023136"/>
    </source>
</evidence>
<feature type="transmembrane region" description="Helical" evidence="5">
    <location>
        <begin position="169"/>
        <end position="192"/>
    </location>
</feature>
<reference evidence="6 7" key="1">
    <citation type="submission" date="2011-08" db="EMBL/GenBank/DDBJ databases">
        <authorList>
            <person name="Weinstock G."/>
            <person name="Sodergren E."/>
            <person name="Clifton S."/>
            <person name="Fulton L."/>
            <person name="Fulton B."/>
            <person name="Courtney L."/>
            <person name="Fronick C."/>
            <person name="Harrison M."/>
            <person name="Strong C."/>
            <person name="Farmer C."/>
            <person name="Delahaunty K."/>
            <person name="Markovic C."/>
            <person name="Hall O."/>
            <person name="Minx P."/>
            <person name="Tomlinson C."/>
            <person name="Mitreva M."/>
            <person name="Hou S."/>
            <person name="Chen J."/>
            <person name="Wollam A."/>
            <person name="Pepin K.H."/>
            <person name="Johnson M."/>
            <person name="Bhonagiri V."/>
            <person name="Zhang X."/>
            <person name="Suruliraj S."/>
            <person name="Warren W."/>
            <person name="Chinwalla A."/>
            <person name="Mardis E.R."/>
            <person name="Wilson R.K."/>
        </authorList>
    </citation>
    <scope>NUCLEOTIDE SEQUENCE [LARGE SCALE GENOMIC DNA]</scope>
    <source>
        <strain evidence="6 7">F0357</strain>
    </source>
</reference>
<feature type="transmembrane region" description="Helical" evidence="5">
    <location>
        <begin position="46"/>
        <end position="63"/>
    </location>
</feature>
<organism evidence="6 7">
    <name type="scientific">Anaeroglobus geminatus F0357</name>
    <dbReference type="NCBI Taxonomy" id="861450"/>
    <lineage>
        <taxon>Bacteria</taxon>
        <taxon>Bacillati</taxon>
        <taxon>Bacillota</taxon>
        <taxon>Negativicutes</taxon>
        <taxon>Veillonellales</taxon>
        <taxon>Veillonellaceae</taxon>
        <taxon>Anaeroglobus</taxon>
    </lineage>
</organism>
<feature type="transmembrane region" description="Helical" evidence="5">
    <location>
        <begin position="296"/>
        <end position="316"/>
    </location>
</feature>
<accession>G9YIY4</accession>
<comment type="caution">
    <text evidence="6">The sequence shown here is derived from an EMBL/GenBank/DDBJ whole genome shotgun (WGS) entry which is preliminary data.</text>
</comment>
<feature type="transmembrane region" description="Helical" evidence="5">
    <location>
        <begin position="204"/>
        <end position="228"/>
    </location>
</feature>
<evidence type="ECO:0000313" key="6">
    <source>
        <dbReference type="EMBL" id="EHM39277.1"/>
    </source>
</evidence>
<proteinExistence type="predicted"/>
<protein>
    <submittedName>
        <fullName evidence="6">Bile acid transporter</fullName>
    </submittedName>
</protein>
<feature type="transmembrane region" description="Helical" evidence="5">
    <location>
        <begin position="139"/>
        <end position="163"/>
    </location>
</feature>
<feature type="transmembrane region" description="Helical" evidence="5">
    <location>
        <begin position="234"/>
        <end position="257"/>
    </location>
</feature>
<feature type="transmembrane region" description="Helical" evidence="5">
    <location>
        <begin position="83"/>
        <end position="101"/>
    </location>
</feature>
<evidence type="ECO:0000256" key="3">
    <source>
        <dbReference type="ARBA" id="ARBA00022989"/>
    </source>
</evidence>
<evidence type="ECO:0000256" key="2">
    <source>
        <dbReference type="ARBA" id="ARBA00022692"/>
    </source>
</evidence>
<keyword evidence="7" id="KW-1185">Reference proteome</keyword>
<dbReference type="PANTHER" id="PTHR10361">
    <property type="entry name" value="SODIUM-BILE ACID COTRANSPORTER"/>
    <property type="match status" value="1"/>
</dbReference>
<dbReference type="Gene3D" id="1.20.1530.20">
    <property type="match status" value="1"/>
</dbReference>
<feature type="transmembrane region" description="Helical" evidence="5">
    <location>
        <begin position="269"/>
        <end position="290"/>
    </location>
</feature>
<dbReference type="EMBL" id="AGCJ01000071">
    <property type="protein sequence ID" value="EHM39277.1"/>
    <property type="molecule type" value="Genomic_DNA"/>
</dbReference>
<feature type="transmembrane region" description="Helical" evidence="5">
    <location>
        <begin position="107"/>
        <end position="127"/>
    </location>
</feature>
<dbReference type="PANTHER" id="PTHR10361:SF28">
    <property type="entry name" value="P3 PROTEIN-RELATED"/>
    <property type="match status" value="1"/>
</dbReference>
<keyword evidence="3 5" id="KW-1133">Transmembrane helix</keyword>
<keyword evidence="2 5" id="KW-0812">Transmembrane</keyword>
<comment type="subcellular location">
    <subcellularLocation>
        <location evidence="1">Membrane</location>
        <topology evidence="1">Multi-pass membrane protein</topology>
    </subcellularLocation>
</comment>
<keyword evidence="4 5" id="KW-0472">Membrane</keyword>
<feature type="transmembrane region" description="Helical" evidence="5">
    <location>
        <begin position="20"/>
        <end position="40"/>
    </location>
</feature>
<gene>
    <name evidence="6" type="ORF">HMPREF0080_01628</name>
</gene>
<dbReference type="InterPro" id="IPR002657">
    <property type="entry name" value="BilAc:Na_symport/Acr3"/>
</dbReference>
<dbReference type="InterPro" id="IPR004710">
    <property type="entry name" value="Bilac:Na_transpt"/>
</dbReference>
<dbReference type="Proteomes" id="UP000005481">
    <property type="component" value="Unassembled WGS sequence"/>
</dbReference>
<name>G9YIY4_9FIRM</name>
<dbReference type="AlphaFoldDB" id="G9YIY4"/>
<dbReference type="HOGENOM" id="CLU_034788_1_1_9"/>
<dbReference type="InterPro" id="IPR038770">
    <property type="entry name" value="Na+/solute_symporter_sf"/>
</dbReference>
<evidence type="ECO:0000313" key="7">
    <source>
        <dbReference type="Proteomes" id="UP000005481"/>
    </source>
</evidence>
<evidence type="ECO:0000256" key="5">
    <source>
        <dbReference type="SAM" id="Phobius"/>
    </source>
</evidence>
<sequence length="328" mass="34762">MAWVNIFCKGGKMMATVERIIQFIAKYVTLWVILIAVLAYVMPEPFMPYGGCIPVCLGIIMLGMGLSMSPNDFRLVFTRPKDVIVGVLTLYVCMPLVGLGIGKLLGLAPMLVVGLVLLGCSPTGTTSNVMTFLAKGDKALSVTISSLSTLLAPVIMPLLLLLYAGTYLAIDGMALFLSIVKIVLIPIMLGLLIRKLFAKQMPLVLKFVPLATVLAILLVISVVVALNVERLRAVAMMAALAIVLYTGCGLAIGYGVGKILHASPPRRKALTFVVGVQNTALAVALGITYFDPLSALPAAVGVVWATVFCSFVASIWGNRTADTSEGTV</sequence>